<evidence type="ECO:0000259" key="3">
    <source>
        <dbReference type="Pfam" id="PF08303"/>
    </source>
</evidence>
<name>A0A316YFR5_9BASI</name>
<evidence type="ECO:0000313" key="5">
    <source>
        <dbReference type="EMBL" id="PWN88257.1"/>
    </source>
</evidence>
<evidence type="ECO:0008006" key="7">
    <source>
        <dbReference type="Google" id="ProtNLM"/>
    </source>
</evidence>
<gene>
    <name evidence="5" type="ORF">FA10DRAFT_254343</name>
</gene>
<dbReference type="Pfam" id="PF08303">
    <property type="entry name" value="tRNA_lig_kinase"/>
    <property type="match status" value="1"/>
</dbReference>
<feature type="domain" description="T4 RNA ligase 1-like N-terminal" evidence="4">
    <location>
        <begin position="134"/>
        <end position="382"/>
    </location>
</feature>
<dbReference type="EMBL" id="KZ819638">
    <property type="protein sequence ID" value="PWN88257.1"/>
    <property type="molecule type" value="Genomic_DNA"/>
</dbReference>
<feature type="domain" description="tRNA ligase kinase" evidence="3">
    <location>
        <begin position="556"/>
        <end position="725"/>
    </location>
</feature>
<dbReference type="InterPro" id="IPR027417">
    <property type="entry name" value="P-loop_NTPase"/>
</dbReference>
<dbReference type="STRING" id="215250.A0A316YFR5"/>
<evidence type="ECO:0000259" key="4">
    <source>
        <dbReference type="Pfam" id="PF09511"/>
    </source>
</evidence>
<dbReference type="FunCoup" id="A0A316YFR5">
    <property type="interactions" value="184"/>
</dbReference>
<dbReference type="Proteomes" id="UP000245768">
    <property type="component" value="Unassembled WGS sequence"/>
</dbReference>
<sequence>MATEGHVDEALQSLGSLSLDSKLDGSEGEVRGEASATDLVEALQRAKAKGGKKTLVRSTDHCVSLDAGPSASAIVAEVEDDGQIDGGDAVEGLPKVKATKEGQRVLTSWKTVEFAYRKTTRVGLSEDDELPTLARGLFTTKEDSADTKHRIVVRGYDKFFNEGEMPWTKPDAIREFSAPPYALTFKENGCIIFVSSLSPKQLIVTSKHSLGGREDVVISHAQKGEEWLENHLKSVGKTKGDLAKELWARNETAVAELCDDDFEEHVLAYPPERRGLHLHGLNANTVHFKTRSMADVDDFARQWGFIPTRWLEMKSLDDVDKFTSKVAETGSWQGTAIEGFVVRTSMPKHADGEVKRNSKAVAPPYSPSQAWFYKVKFDEPYLMYRDWRELTKRMLTDKKRWEKEADNMMPMPEEPTAPVAQDDGKHGETTSKNAKKREAKKRLVEQQAASKNAAKAGLSFPEVPQTRSKRPETKLFVQWCHEKMYGDKAEPRLFESFNENKGIIALRDRFIKYMNTDEGRRKLDEVSGGRKKNSVVAAFSKQDSKDQAPSSFDKTLLVPMAVPGCGKTVLAIALRHLFGIGHTQSDDVQTKKTAPTFLKNINAELQKHDVVFADRNNHLFKHRDEIVKSVLDWQQKNKHHVRLVALAWSLDALPLNAIHRICSDRLVVRGDNHQSLRVEKGSKTRDHEKILWQFLENVQAYGSAEKGAGDEGHGDEAFNETIRMDVNASMEGNVRKAAREISGLIGRTLPSDDQITEALNKALGHKVTFRKDIKVSNKAKTIRYYGIAVEIDVTDALAPFVEGSAEAKEALSRLGALHRLIERPHVTLVHNTSLQREGEEGRAAKARWDLYEELCSQETPVDFELQIDCLAWDDKAVAMGVCGALPVHGNLKKAVFDSVQAKNGGWRPHITIGTFHEDIRPFEANRVLCDADGGKDTVKKVAFDRGGLTVRGRLMGLN</sequence>
<keyword evidence="6" id="KW-1185">Reference proteome</keyword>
<dbReference type="GeneID" id="37041642"/>
<dbReference type="Pfam" id="PF09511">
    <property type="entry name" value="RNA_lig_T4_1"/>
    <property type="match status" value="1"/>
</dbReference>
<proteinExistence type="predicted"/>
<dbReference type="Pfam" id="PF08302">
    <property type="entry name" value="tRNA_lig_CPD"/>
    <property type="match status" value="1"/>
</dbReference>
<dbReference type="GO" id="GO:0005524">
    <property type="term" value="F:ATP binding"/>
    <property type="evidence" value="ECO:0007669"/>
    <property type="project" value="InterPro"/>
</dbReference>
<feature type="domain" description="tRNA ligase phosphodiesterase" evidence="2">
    <location>
        <begin position="738"/>
        <end position="930"/>
    </location>
</feature>
<dbReference type="GO" id="GO:0003972">
    <property type="term" value="F:RNA ligase (ATP) activity"/>
    <property type="evidence" value="ECO:0007669"/>
    <property type="project" value="InterPro"/>
</dbReference>
<dbReference type="PANTHER" id="PTHR32004">
    <property type="entry name" value="TRNA LIGASE"/>
    <property type="match status" value="1"/>
</dbReference>
<feature type="region of interest" description="Disordered" evidence="1">
    <location>
        <begin position="405"/>
        <end position="467"/>
    </location>
</feature>
<dbReference type="AlphaFoldDB" id="A0A316YFR5"/>
<dbReference type="InterPro" id="IPR015965">
    <property type="entry name" value="tRNA_lig_PDEase"/>
</dbReference>
<organism evidence="5 6">
    <name type="scientific">Acaromyces ingoldii</name>
    <dbReference type="NCBI Taxonomy" id="215250"/>
    <lineage>
        <taxon>Eukaryota</taxon>
        <taxon>Fungi</taxon>
        <taxon>Dikarya</taxon>
        <taxon>Basidiomycota</taxon>
        <taxon>Ustilaginomycotina</taxon>
        <taxon>Exobasidiomycetes</taxon>
        <taxon>Exobasidiales</taxon>
        <taxon>Cryptobasidiaceae</taxon>
        <taxon>Acaromyces</taxon>
    </lineage>
</organism>
<accession>A0A316YFR5</accession>
<dbReference type="GO" id="GO:0005634">
    <property type="term" value="C:nucleus"/>
    <property type="evidence" value="ECO:0007669"/>
    <property type="project" value="TreeGrafter"/>
</dbReference>
<evidence type="ECO:0000259" key="2">
    <source>
        <dbReference type="Pfam" id="PF08302"/>
    </source>
</evidence>
<evidence type="ECO:0000256" key="1">
    <source>
        <dbReference type="SAM" id="MobiDB-lite"/>
    </source>
</evidence>
<dbReference type="InterPro" id="IPR015966">
    <property type="entry name" value="tRNA_lig_kin_fungi"/>
</dbReference>
<dbReference type="Gene3D" id="3.40.50.300">
    <property type="entry name" value="P-loop containing nucleotide triphosphate hydrolases"/>
    <property type="match status" value="1"/>
</dbReference>
<evidence type="ECO:0000313" key="6">
    <source>
        <dbReference type="Proteomes" id="UP000245768"/>
    </source>
</evidence>
<dbReference type="PANTHER" id="PTHR32004:SF1">
    <property type="entry name" value="TRNA LIGASE"/>
    <property type="match status" value="1"/>
</dbReference>
<reference evidence="5" key="1">
    <citation type="journal article" date="2018" name="Mol. Biol. Evol.">
        <title>Broad Genomic Sampling Reveals a Smut Pathogenic Ancestry of the Fungal Clade Ustilaginomycotina.</title>
        <authorList>
            <person name="Kijpornyongpan T."/>
            <person name="Mondo S.J."/>
            <person name="Barry K."/>
            <person name="Sandor L."/>
            <person name="Lee J."/>
            <person name="Lipzen A."/>
            <person name="Pangilinan J."/>
            <person name="LaButti K."/>
            <person name="Hainaut M."/>
            <person name="Henrissat B."/>
            <person name="Grigoriev I.V."/>
            <person name="Spatafora J.W."/>
            <person name="Aime M.C."/>
        </authorList>
    </citation>
    <scope>NUCLEOTIDE SEQUENCE [LARGE SCALE GENOMIC DNA]</scope>
    <source>
        <strain evidence="5">MCA 4198</strain>
    </source>
</reference>
<dbReference type="InParanoid" id="A0A316YFR5"/>
<dbReference type="GO" id="GO:0006388">
    <property type="term" value="P:tRNA splicing, via endonucleolytic cleavage and ligation"/>
    <property type="evidence" value="ECO:0007669"/>
    <property type="project" value="InterPro"/>
</dbReference>
<dbReference type="OrthoDB" id="276239at2759"/>
<dbReference type="RefSeq" id="XP_025375455.1">
    <property type="nucleotide sequence ID" value="XM_025519726.1"/>
</dbReference>
<dbReference type="InterPro" id="IPR019039">
    <property type="entry name" value="T4-Rnl1-like_N"/>
</dbReference>
<protein>
    <recommendedName>
        <fullName evidence="7">tRNA ligase</fullName>
    </recommendedName>
</protein>